<protein>
    <submittedName>
        <fullName evidence="2">Uncharacterized protein</fullName>
    </submittedName>
</protein>
<dbReference type="AlphaFoldDB" id="E6J3X7"/>
<reference evidence="2 3" key="1">
    <citation type="submission" date="2010-11" db="EMBL/GenBank/DDBJ databases">
        <authorList>
            <person name="Weinstock G."/>
            <person name="Sodergren E."/>
            <person name="Clifton S."/>
            <person name="Fulton L."/>
            <person name="Fulton B."/>
            <person name="Courtney L."/>
            <person name="Fronick C."/>
            <person name="Harrison M."/>
            <person name="Strong C."/>
            <person name="Farmer C."/>
            <person name="Delahaunty K."/>
            <person name="Markovic C."/>
            <person name="Hall O."/>
            <person name="Minx P."/>
            <person name="Tomlinson C."/>
            <person name="Mitreva M."/>
            <person name="Hou S."/>
            <person name="Chen J."/>
            <person name="Wollam A."/>
            <person name="Pepin K.H."/>
            <person name="Johnson M."/>
            <person name="Bhonagiri V."/>
            <person name="Zhang X."/>
            <person name="Suruliraj S."/>
            <person name="Warren W."/>
            <person name="Chinwalla A."/>
            <person name="Mardis E.R."/>
            <person name="Wilson R.K."/>
        </authorList>
    </citation>
    <scope>NUCLEOTIDE SEQUENCE [LARGE SCALE GENOMIC DNA]</scope>
    <source>
        <strain evidence="2 3">F0211</strain>
    </source>
</reference>
<proteinExistence type="predicted"/>
<comment type="caution">
    <text evidence="2">The sequence shown here is derived from an EMBL/GenBank/DDBJ whole genome shotgun (WGS) entry which is preliminary data.</text>
</comment>
<dbReference type="Proteomes" id="UP000002973">
    <property type="component" value="Unassembled WGS sequence"/>
</dbReference>
<evidence type="ECO:0000313" key="3">
    <source>
        <dbReference type="Proteomes" id="UP000002973"/>
    </source>
</evidence>
<organism evidence="2 3">
    <name type="scientific">Streptococcus anginosus F0211</name>
    <dbReference type="NCBI Taxonomy" id="706437"/>
    <lineage>
        <taxon>Bacteria</taxon>
        <taxon>Bacillati</taxon>
        <taxon>Bacillota</taxon>
        <taxon>Bacilli</taxon>
        <taxon>Lactobacillales</taxon>
        <taxon>Streptococcaceae</taxon>
        <taxon>Streptococcus</taxon>
        <taxon>Streptococcus anginosus group</taxon>
    </lineage>
</organism>
<gene>
    <name evidence="2" type="ORF">HMPREF0813_01980</name>
</gene>
<accession>E6J3X7</accession>
<feature type="region of interest" description="Disordered" evidence="1">
    <location>
        <begin position="40"/>
        <end position="71"/>
    </location>
</feature>
<evidence type="ECO:0000313" key="2">
    <source>
        <dbReference type="EMBL" id="EFU21415.1"/>
    </source>
</evidence>
<name>E6J3X7_STRAP</name>
<sequence length="202" mass="22907">MYKKKRKFMLEKSKEHWVWVILVLLLLFFAGLRIVQVSHSSRKEPKTTQSSSSSKTKNSSTLEEETPDQRNYRKAKLKLEHPYTEASQEAKQSVIESVNAAVDAIIKAKSLSEVKATYENHLAMSQGGMIQTFAMAILVNRYQYQSSQLEVMKSDNDDVVQVIIPLVKDGEEKCYFIANFNTTVKQIQLTSYIGGRIGGTYG</sequence>
<evidence type="ECO:0000256" key="1">
    <source>
        <dbReference type="SAM" id="MobiDB-lite"/>
    </source>
</evidence>
<feature type="compositionally biased region" description="Low complexity" evidence="1">
    <location>
        <begin position="47"/>
        <end position="61"/>
    </location>
</feature>
<dbReference type="EMBL" id="AECT01000063">
    <property type="protein sequence ID" value="EFU21415.1"/>
    <property type="molecule type" value="Genomic_DNA"/>
</dbReference>